<dbReference type="PROSITE" id="PS00041">
    <property type="entry name" value="HTH_ARAC_FAMILY_1"/>
    <property type="match status" value="1"/>
</dbReference>
<dbReference type="SUPFAM" id="SSF46689">
    <property type="entry name" value="Homeodomain-like"/>
    <property type="match status" value="2"/>
</dbReference>
<name>A0A1Z4F4X1_9MYCO</name>
<evidence type="ECO:0000313" key="5">
    <source>
        <dbReference type="EMBL" id="BAY00238.1"/>
    </source>
</evidence>
<dbReference type="InterPro" id="IPR009057">
    <property type="entry name" value="Homeodomain-like_sf"/>
</dbReference>
<evidence type="ECO:0000313" key="6">
    <source>
        <dbReference type="Proteomes" id="UP000217954"/>
    </source>
</evidence>
<dbReference type="RefSeq" id="WP_096505104.1">
    <property type="nucleotide sequence ID" value="NZ_AP018165.1"/>
</dbReference>
<dbReference type="KEGG" id="mste:MSTE_04946"/>
<dbReference type="InterPro" id="IPR050204">
    <property type="entry name" value="AraC_XylS_family_regulators"/>
</dbReference>
<sequence length="291" mass="32339">MLDTPRYAERTTSARRLTSSTTIAAGDVELALVTENIAAPTDWSWRESHHVIVIHRYGRMRTMEFEIEHGPSGRALPNIGDVWVIPAEHQYAALAQGDTVQYCQLSIPTRAITRGTVKPAIGQRDSLTHHLVERINEVKNRDDVFALLLMESLTESLLLHLADRHTGDGAAQPPFYRGLDRATQAALIEYLDTSPDHLIGLAQLAGCCGMTVREFTRAFSATFQTTPYQFFLNRRISKAKRLLTHSALSIADIGSAIGLSNSNHFTAIFENHVGTTPPCLSRQHLNPAFER</sequence>
<accession>A0A1Z4F4X1</accession>
<dbReference type="AlphaFoldDB" id="A0A1Z4F4X1"/>
<feature type="domain" description="HTH araC/xylS-type" evidence="4">
    <location>
        <begin position="185"/>
        <end position="283"/>
    </location>
</feature>
<dbReference type="EMBL" id="AP018165">
    <property type="protein sequence ID" value="BAY00238.1"/>
    <property type="molecule type" value="Genomic_DNA"/>
</dbReference>
<reference evidence="6" key="1">
    <citation type="journal article" date="2017" name="Genome Announc.">
        <title>Complete Genome Sequence of Mycobacterium stephanolepidis.</title>
        <authorList>
            <person name="Fukano H."/>
            <person name="Yoshida M."/>
            <person name="Katayama Y."/>
            <person name="Omatsu T."/>
            <person name="Mizutani T."/>
            <person name="Kurata O."/>
            <person name="Wada S."/>
            <person name="Hoshino Y."/>
        </authorList>
    </citation>
    <scope>NUCLEOTIDE SEQUENCE [LARGE SCALE GENOMIC DNA]</scope>
    <source>
        <strain evidence="6">NJB0901</strain>
    </source>
</reference>
<reference evidence="5 6" key="2">
    <citation type="journal article" date="2017" name="Int. J. Syst. Evol. Microbiol.">
        <title>Mycobacterium stephanolepidis sp. nov., a rapidly growing species related to Mycobacterium chelonae, isolated from marine teleost fish, Stephanolepis cirrhifer.</title>
        <authorList>
            <person name="Fukano H."/>
            <person name="Wada S."/>
            <person name="Kurata O."/>
            <person name="Katayama K."/>
            <person name="Fujiwara N."/>
            <person name="Hoshino Y."/>
        </authorList>
    </citation>
    <scope>NUCLEOTIDE SEQUENCE [LARGE SCALE GENOMIC DNA]</scope>
    <source>
        <strain evidence="5 6">NJB0901</strain>
    </source>
</reference>
<dbReference type="GO" id="GO:0043565">
    <property type="term" value="F:sequence-specific DNA binding"/>
    <property type="evidence" value="ECO:0007669"/>
    <property type="project" value="InterPro"/>
</dbReference>
<dbReference type="Proteomes" id="UP000217954">
    <property type="component" value="Chromosome"/>
</dbReference>
<keyword evidence="3" id="KW-0804">Transcription</keyword>
<dbReference type="OrthoDB" id="110167at2"/>
<dbReference type="Pfam" id="PF12833">
    <property type="entry name" value="HTH_18"/>
    <property type="match status" value="1"/>
</dbReference>
<dbReference type="GO" id="GO:0003700">
    <property type="term" value="F:DNA-binding transcription factor activity"/>
    <property type="evidence" value="ECO:0007669"/>
    <property type="project" value="InterPro"/>
</dbReference>
<dbReference type="InterPro" id="IPR018060">
    <property type="entry name" value="HTH_AraC"/>
</dbReference>
<gene>
    <name evidence="5" type="ORF">MSTE_04946</name>
</gene>
<dbReference type="InterPro" id="IPR018062">
    <property type="entry name" value="HTH_AraC-typ_CS"/>
</dbReference>
<keyword evidence="1" id="KW-0805">Transcription regulation</keyword>
<dbReference type="PANTHER" id="PTHR46796">
    <property type="entry name" value="HTH-TYPE TRANSCRIPTIONAL ACTIVATOR RHAS-RELATED"/>
    <property type="match status" value="1"/>
</dbReference>
<evidence type="ECO:0000256" key="2">
    <source>
        <dbReference type="ARBA" id="ARBA00023125"/>
    </source>
</evidence>
<evidence type="ECO:0000256" key="3">
    <source>
        <dbReference type="ARBA" id="ARBA00023163"/>
    </source>
</evidence>
<proteinExistence type="predicted"/>
<dbReference type="SMART" id="SM00342">
    <property type="entry name" value="HTH_ARAC"/>
    <property type="match status" value="1"/>
</dbReference>
<protein>
    <submittedName>
        <fullName evidence="5">Putative transcriptional regulator, AraC family protein</fullName>
    </submittedName>
</protein>
<dbReference type="PANTHER" id="PTHR46796:SF14">
    <property type="entry name" value="TRANSCRIPTIONAL REGULATORY PROTEIN"/>
    <property type="match status" value="1"/>
</dbReference>
<keyword evidence="6" id="KW-1185">Reference proteome</keyword>
<dbReference type="Gene3D" id="1.10.10.60">
    <property type="entry name" value="Homeodomain-like"/>
    <property type="match status" value="2"/>
</dbReference>
<organism evidence="5 6">
    <name type="scientific">[Mycobacterium] stephanolepidis</name>
    <dbReference type="NCBI Taxonomy" id="1520670"/>
    <lineage>
        <taxon>Bacteria</taxon>
        <taxon>Bacillati</taxon>
        <taxon>Actinomycetota</taxon>
        <taxon>Actinomycetes</taxon>
        <taxon>Mycobacteriales</taxon>
        <taxon>Mycobacteriaceae</taxon>
        <taxon>Mycobacteroides</taxon>
    </lineage>
</organism>
<dbReference type="PROSITE" id="PS01124">
    <property type="entry name" value="HTH_ARAC_FAMILY_2"/>
    <property type="match status" value="1"/>
</dbReference>
<evidence type="ECO:0000259" key="4">
    <source>
        <dbReference type="PROSITE" id="PS01124"/>
    </source>
</evidence>
<evidence type="ECO:0000256" key="1">
    <source>
        <dbReference type="ARBA" id="ARBA00023015"/>
    </source>
</evidence>
<keyword evidence="2" id="KW-0238">DNA-binding</keyword>